<dbReference type="EMBL" id="ACJW02000011">
    <property type="protein sequence ID" value="EEP66512.1"/>
    <property type="molecule type" value="Genomic_DNA"/>
</dbReference>
<evidence type="ECO:0000256" key="3">
    <source>
        <dbReference type="ARBA" id="ARBA00022452"/>
    </source>
</evidence>
<evidence type="ECO:0000259" key="9">
    <source>
        <dbReference type="Pfam" id="PF03865"/>
    </source>
</evidence>
<gene>
    <name evidence="12" type="ORF">GCWU000324_03211</name>
</gene>
<dbReference type="STRING" id="629741.GCWU000324_03211"/>
<reference evidence="12" key="1">
    <citation type="submission" date="2009-04" db="EMBL/GenBank/DDBJ databases">
        <authorList>
            <person name="Weinstock G."/>
            <person name="Sodergren E."/>
            <person name="Clifton S."/>
            <person name="Fulton L."/>
            <person name="Fulton B."/>
            <person name="Courtney L."/>
            <person name="Fronick C."/>
            <person name="Harrison M."/>
            <person name="Strong C."/>
            <person name="Farmer C."/>
            <person name="Delahaunty K."/>
            <person name="Markovic C."/>
            <person name="Hall O."/>
            <person name="Minx P."/>
            <person name="Tomlinson C."/>
            <person name="Mitreva M."/>
            <person name="Nelson J."/>
            <person name="Hou S."/>
            <person name="Wollam A."/>
            <person name="Pepin K.H."/>
            <person name="Johnson M."/>
            <person name="Bhonagiri V."/>
            <person name="Nash W.E."/>
            <person name="Warren W."/>
            <person name="Chinwalla A."/>
            <person name="Mardis E.R."/>
            <person name="Wilson R.K."/>
        </authorList>
    </citation>
    <scope>NUCLEOTIDE SEQUENCE [LARGE SCALE GENOMIC DNA]</scope>
    <source>
        <strain evidence="12">ATCC 51147</strain>
    </source>
</reference>
<evidence type="ECO:0000256" key="6">
    <source>
        <dbReference type="ARBA" id="ARBA00023136"/>
    </source>
</evidence>
<dbReference type="GO" id="GO:0008320">
    <property type="term" value="F:protein transmembrane transporter activity"/>
    <property type="evidence" value="ECO:0007669"/>
    <property type="project" value="TreeGrafter"/>
</dbReference>
<comment type="similarity">
    <text evidence="2">Belongs to the TPS (TC 1.B.20) family.</text>
</comment>
<evidence type="ECO:0000313" key="12">
    <source>
        <dbReference type="EMBL" id="EEP66512.1"/>
    </source>
</evidence>
<dbReference type="PANTHER" id="PTHR34597:SF3">
    <property type="entry name" value="OUTER MEMBRANE TRANSPORTER CDIB"/>
    <property type="match status" value="1"/>
</dbReference>
<evidence type="ECO:0000256" key="4">
    <source>
        <dbReference type="ARBA" id="ARBA00022692"/>
    </source>
</evidence>
<organism evidence="12 13">
    <name type="scientific">Kingella oralis ATCC 51147</name>
    <dbReference type="NCBI Taxonomy" id="629741"/>
    <lineage>
        <taxon>Bacteria</taxon>
        <taxon>Pseudomonadati</taxon>
        <taxon>Pseudomonadota</taxon>
        <taxon>Betaproteobacteria</taxon>
        <taxon>Neisseriales</taxon>
        <taxon>Neisseriaceae</taxon>
        <taxon>Kingella</taxon>
    </lineage>
</organism>
<keyword evidence="5" id="KW-0406">Ion transport</keyword>
<feature type="domain" description="Haemolysin activator HlyB C-terminal" evidence="9">
    <location>
        <begin position="246"/>
        <end position="568"/>
    </location>
</feature>
<dbReference type="Gene3D" id="2.40.160.50">
    <property type="entry name" value="membrane protein fhac: a member of the omp85/tpsb transporter family"/>
    <property type="match status" value="1"/>
</dbReference>
<evidence type="ECO:0000313" key="13">
    <source>
        <dbReference type="Proteomes" id="UP000003009"/>
    </source>
</evidence>
<keyword evidence="3" id="KW-1134">Transmembrane beta strand</keyword>
<sequence>MNLIRLLAMPRKIQTHCTLSALLCTVSLSLPTTTLAQTPNEQLIQQQQQRDQFWQQQRMPQPDGRIENPSIPLPNPSISNTKSTASADANQAQCFAIQSVHLTGVNDTVSSADIAHFQPALRRALRQVGFVAGNCWGEQHINQLMVTMQNDVIGRGYTTTRILAAPQNLSEGTLVLAVLPGKVRSVRFEQKDAQEHTERITAFHNEFPIRAGELLNLRKIEQGLENLKRVPTAQTDIQIVPTEQLGESDIVVSWQQRTVPFRLTLSADDSGSKSTGRYQGNVTFSADNPLGLSDLFYISYGRALGHVPSQKGTDERREKGASQNFALHYSVPFGNWLWSFNHQNYRYHQAVAGNYTVYDYNGKSRSSDLGVSRLLYRDAKRKTHVGFKLWQRENSSYIDDAEIEVQHRKTAGWAASLSHKEYWGKATLDAQIHYKRGTGMQDALPAPEEVFNEGTSRMKIWTADIGLNLPMGKQGKWTLDSRWHGQWNKTPLTPLDRLAIGGRYTVRGFDGEMSLSAERGWYWRNELAWQYRAGHQIYAALDAGHVSGASAQYLLGQSLIGAAIGVRGQFQKGLSYDVFAAKPVHKPKYFTTAQKVYGFNVSWTF</sequence>
<dbReference type="FunFam" id="2.40.160.50:FF:000009">
    <property type="entry name" value="Putative hemolysin activator protein"/>
    <property type="match status" value="1"/>
</dbReference>
<dbReference type="GO" id="GO:0046819">
    <property type="term" value="P:protein secretion by the type V secretion system"/>
    <property type="evidence" value="ECO:0007669"/>
    <property type="project" value="TreeGrafter"/>
</dbReference>
<dbReference type="Pfam" id="PF08479">
    <property type="entry name" value="POTRA_2"/>
    <property type="match status" value="1"/>
</dbReference>
<keyword evidence="6" id="KW-0472">Membrane</keyword>
<dbReference type="GO" id="GO:0098046">
    <property type="term" value="C:type V protein secretion system complex"/>
    <property type="evidence" value="ECO:0007669"/>
    <property type="project" value="TreeGrafter"/>
</dbReference>
<evidence type="ECO:0000256" key="7">
    <source>
        <dbReference type="ARBA" id="ARBA00023237"/>
    </source>
</evidence>
<dbReference type="InterPro" id="IPR013686">
    <property type="entry name" value="Polypept-transport_assoc_ShlB"/>
</dbReference>
<feature type="chain" id="PRO_5002938320" evidence="8">
    <location>
        <begin position="37"/>
        <end position="605"/>
    </location>
</feature>
<dbReference type="Pfam" id="PF03865">
    <property type="entry name" value="ShlB"/>
    <property type="match status" value="1"/>
</dbReference>
<evidence type="ECO:0000259" key="10">
    <source>
        <dbReference type="Pfam" id="PF08479"/>
    </source>
</evidence>
<feature type="signal peptide" evidence="8">
    <location>
        <begin position="1"/>
        <end position="36"/>
    </location>
</feature>
<dbReference type="PANTHER" id="PTHR34597">
    <property type="entry name" value="SLR1661 PROTEIN"/>
    <property type="match status" value="1"/>
</dbReference>
<comment type="subcellular location">
    <subcellularLocation>
        <location evidence="1">Cell outer membrane</location>
    </subcellularLocation>
</comment>
<accession>C4GNC2</accession>
<evidence type="ECO:0000256" key="2">
    <source>
        <dbReference type="ARBA" id="ARBA00009055"/>
    </source>
</evidence>
<keyword evidence="8" id="KW-0732">Signal</keyword>
<feature type="domain" description="Polypeptide-transport-associated ShlB-type" evidence="10">
    <location>
        <begin position="125"/>
        <end position="181"/>
    </location>
</feature>
<dbReference type="InterPro" id="IPR035251">
    <property type="entry name" value="ShlB_POTRA"/>
</dbReference>
<keyword evidence="13" id="KW-1185">Reference proteome</keyword>
<dbReference type="Pfam" id="PF17287">
    <property type="entry name" value="POTRA_3"/>
    <property type="match status" value="1"/>
</dbReference>
<keyword evidence="7" id="KW-0998">Cell outer membrane</keyword>
<protein>
    <submittedName>
        <fullName evidence="12">POTRA domain protein, ShlB-type</fullName>
    </submittedName>
</protein>
<name>C4GNC2_9NEIS</name>
<dbReference type="InterPro" id="IPR051544">
    <property type="entry name" value="TPS_OM_transporter"/>
</dbReference>
<dbReference type="HOGENOM" id="CLU_020581_2_0_4"/>
<proteinExistence type="inferred from homology"/>
<keyword evidence="5" id="KW-0813">Transport</keyword>
<evidence type="ECO:0000256" key="8">
    <source>
        <dbReference type="SAM" id="SignalP"/>
    </source>
</evidence>
<dbReference type="InterPro" id="IPR027282">
    <property type="entry name" value="TPS"/>
</dbReference>
<evidence type="ECO:0000256" key="1">
    <source>
        <dbReference type="ARBA" id="ARBA00004442"/>
    </source>
</evidence>
<dbReference type="Proteomes" id="UP000003009">
    <property type="component" value="Unassembled WGS sequence"/>
</dbReference>
<dbReference type="InterPro" id="IPR005565">
    <property type="entry name" value="Hemolysn_activator_HlyB_C"/>
</dbReference>
<dbReference type="GO" id="GO:0009279">
    <property type="term" value="C:cell outer membrane"/>
    <property type="evidence" value="ECO:0007669"/>
    <property type="project" value="UniProtKB-SubCell"/>
</dbReference>
<evidence type="ECO:0000256" key="5">
    <source>
        <dbReference type="ARBA" id="ARBA00023065"/>
    </source>
</evidence>
<dbReference type="PIRSF" id="PIRSF029745">
    <property type="entry name" value="FhaC"/>
    <property type="match status" value="1"/>
</dbReference>
<dbReference type="GO" id="GO:0006811">
    <property type="term" value="P:monoatomic ion transport"/>
    <property type="evidence" value="ECO:0007669"/>
    <property type="project" value="UniProtKB-KW"/>
</dbReference>
<comment type="caution">
    <text evidence="12">The sequence shown here is derived from an EMBL/GenBank/DDBJ whole genome shotgun (WGS) entry which is preliminary data.</text>
</comment>
<evidence type="ECO:0000259" key="11">
    <source>
        <dbReference type="Pfam" id="PF17287"/>
    </source>
</evidence>
<dbReference type="AlphaFoldDB" id="C4GNC2"/>
<dbReference type="Gene3D" id="3.10.20.310">
    <property type="entry name" value="membrane protein fhac"/>
    <property type="match status" value="1"/>
</dbReference>
<feature type="domain" description="ShlB POTRA" evidence="11">
    <location>
        <begin position="182"/>
        <end position="241"/>
    </location>
</feature>
<keyword evidence="4" id="KW-0812">Transmembrane</keyword>